<dbReference type="PROSITE" id="PS50835">
    <property type="entry name" value="IG_LIKE"/>
    <property type="match status" value="2"/>
</dbReference>
<keyword evidence="8" id="KW-1185">Reference proteome</keyword>
<keyword evidence="5" id="KW-1133">Transmembrane helix</keyword>
<dbReference type="SMART" id="SM00408">
    <property type="entry name" value="IGc2"/>
    <property type="match status" value="2"/>
</dbReference>
<sequence>MNILAPLFSNNNAYTLIAIFPLDVEEVKVKKWQKLNIPCGKTPDAIAVNKRWYFEKIIQVQTNERVGVDLSGTLRFAYTELGDAKTYYCGLGNFLGIQLYNPRDVQVLDVSDTGDSAPLAEYITKDAKAIIGRTLYLECYFSGKPVPKITWKNSTNHDIPLGHPRFIIEESGHLLKIESVRQEDEGTFRCKAENTLDVKEEYIKVNVTTPPVRTTGSLRTYTKPDQEDFVLPCKAKAAIGELIDPPVWYRNGERLTANNVPDAERYSFSEDNTELTIRQLVKEVDTASYQCSVTNSEGELYMNGYLRVISSIHVSSRPSDTIRVSHNSSEVYDLSILPTGDHCCRISVLYYFNGTQLTENVLHKPPFRKNDSTGMVSFVPSSVSEEDLVDWLGEYTCKVYNNYQEKYVKFTLVSKETTPEAIVATSESTGLWWIGILAGVLVILIVIIIVIVVYKSNYPGETYQLEKTELKHHLNPEEDLLNQSFQEI</sequence>
<dbReference type="SMART" id="SM00409">
    <property type="entry name" value="IG"/>
    <property type="match status" value="3"/>
</dbReference>
<keyword evidence="3" id="KW-1015">Disulfide bond</keyword>
<dbReference type="InterPro" id="IPR051170">
    <property type="entry name" value="Neural/epithelial_adhesion"/>
</dbReference>
<dbReference type="InterPro" id="IPR007110">
    <property type="entry name" value="Ig-like_dom"/>
</dbReference>
<dbReference type="PANTHER" id="PTHR12231:SF253">
    <property type="entry name" value="DPR-INTERACTING PROTEIN ETA, ISOFORM B-RELATED"/>
    <property type="match status" value="1"/>
</dbReference>
<accession>A0AAV4F0P5</accession>
<keyword evidence="4" id="KW-0393">Immunoglobulin domain</keyword>
<dbReference type="InterPro" id="IPR003599">
    <property type="entry name" value="Ig_sub"/>
</dbReference>
<dbReference type="AlphaFoldDB" id="A0AAV4F0P5"/>
<organism evidence="7 8">
    <name type="scientific">Elysia marginata</name>
    <dbReference type="NCBI Taxonomy" id="1093978"/>
    <lineage>
        <taxon>Eukaryota</taxon>
        <taxon>Metazoa</taxon>
        <taxon>Spiralia</taxon>
        <taxon>Lophotrochozoa</taxon>
        <taxon>Mollusca</taxon>
        <taxon>Gastropoda</taxon>
        <taxon>Heterobranchia</taxon>
        <taxon>Euthyneura</taxon>
        <taxon>Panpulmonata</taxon>
        <taxon>Sacoglossa</taxon>
        <taxon>Placobranchoidea</taxon>
        <taxon>Plakobranchidae</taxon>
        <taxon>Elysia</taxon>
    </lineage>
</organism>
<dbReference type="Gene3D" id="2.60.40.10">
    <property type="entry name" value="Immunoglobulins"/>
    <property type="match status" value="3"/>
</dbReference>
<evidence type="ECO:0000256" key="3">
    <source>
        <dbReference type="ARBA" id="ARBA00023157"/>
    </source>
</evidence>
<dbReference type="FunFam" id="2.60.40.10:FF:000032">
    <property type="entry name" value="palladin isoform X1"/>
    <property type="match status" value="1"/>
</dbReference>
<dbReference type="Pfam" id="PF07679">
    <property type="entry name" value="I-set"/>
    <property type="match status" value="1"/>
</dbReference>
<dbReference type="InterPro" id="IPR013098">
    <property type="entry name" value="Ig_I-set"/>
</dbReference>
<keyword evidence="5" id="KW-0812">Transmembrane</keyword>
<protein>
    <submittedName>
        <fullName evidence="7">Neural cell adhesion molecule L1</fullName>
    </submittedName>
</protein>
<dbReference type="EMBL" id="BMAT01000463">
    <property type="protein sequence ID" value="GFR66792.1"/>
    <property type="molecule type" value="Genomic_DNA"/>
</dbReference>
<keyword evidence="2" id="KW-0677">Repeat</keyword>
<name>A0AAV4F0P5_9GAST</name>
<dbReference type="Proteomes" id="UP000762676">
    <property type="component" value="Unassembled WGS sequence"/>
</dbReference>
<dbReference type="GO" id="GO:0043005">
    <property type="term" value="C:neuron projection"/>
    <property type="evidence" value="ECO:0007669"/>
    <property type="project" value="TreeGrafter"/>
</dbReference>
<evidence type="ECO:0000256" key="1">
    <source>
        <dbReference type="ARBA" id="ARBA00022729"/>
    </source>
</evidence>
<evidence type="ECO:0000259" key="6">
    <source>
        <dbReference type="PROSITE" id="PS50835"/>
    </source>
</evidence>
<dbReference type="SUPFAM" id="SSF48726">
    <property type="entry name" value="Immunoglobulin"/>
    <property type="match status" value="3"/>
</dbReference>
<dbReference type="PANTHER" id="PTHR12231">
    <property type="entry name" value="CTX-RELATED TYPE I TRANSMEMBRANE PROTEIN"/>
    <property type="match status" value="1"/>
</dbReference>
<comment type="caution">
    <text evidence="7">The sequence shown here is derived from an EMBL/GenBank/DDBJ whole genome shotgun (WGS) entry which is preliminary data.</text>
</comment>
<feature type="domain" description="Ig-like" evidence="6">
    <location>
        <begin position="210"/>
        <end position="303"/>
    </location>
</feature>
<keyword evidence="1" id="KW-0732">Signal</keyword>
<evidence type="ECO:0000256" key="2">
    <source>
        <dbReference type="ARBA" id="ARBA00022737"/>
    </source>
</evidence>
<evidence type="ECO:0000313" key="7">
    <source>
        <dbReference type="EMBL" id="GFR66792.1"/>
    </source>
</evidence>
<keyword evidence="5" id="KW-0472">Membrane</keyword>
<reference evidence="7 8" key="1">
    <citation type="journal article" date="2021" name="Elife">
        <title>Chloroplast acquisition without the gene transfer in kleptoplastic sea slugs, Plakobranchus ocellatus.</title>
        <authorList>
            <person name="Maeda T."/>
            <person name="Takahashi S."/>
            <person name="Yoshida T."/>
            <person name="Shimamura S."/>
            <person name="Takaki Y."/>
            <person name="Nagai Y."/>
            <person name="Toyoda A."/>
            <person name="Suzuki Y."/>
            <person name="Arimoto A."/>
            <person name="Ishii H."/>
            <person name="Satoh N."/>
            <person name="Nishiyama T."/>
            <person name="Hasebe M."/>
            <person name="Maruyama T."/>
            <person name="Minagawa J."/>
            <person name="Obokata J."/>
            <person name="Shigenobu S."/>
        </authorList>
    </citation>
    <scope>NUCLEOTIDE SEQUENCE [LARGE SCALE GENOMIC DNA]</scope>
</reference>
<evidence type="ECO:0000256" key="4">
    <source>
        <dbReference type="ARBA" id="ARBA00023319"/>
    </source>
</evidence>
<feature type="domain" description="Ig-like" evidence="6">
    <location>
        <begin position="118"/>
        <end position="206"/>
    </location>
</feature>
<proteinExistence type="predicted"/>
<feature type="transmembrane region" description="Helical" evidence="5">
    <location>
        <begin position="431"/>
        <end position="454"/>
    </location>
</feature>
<evidence type="ECO:0000313" key="8">
    <source>
        <dbReference type="Proteomes" id="UP000762676"/>
    </source>
</evidence>
<dbReference type="InterPro" id="IPR036179">
    <property type="entry name" value="Ig-like_dom_sf"/>
</dbReference>
<dbReference type="InterPro" id="IPR003598">
    <property type="entry name" value="Ig_sub2"/>
</dbReference>
<gene>
    <name evidence="7" type="ORF">ElyMa_000236400</name>
</gene>
<dbReference type="InterPro" id="IPR013783">
    <property type="entry name" value="Ig-like_fold"/>
</dbReference>
<evidence type="ECO:0000256" key="5">
    <source>
        <dbReference type="SAM" id="Phobius"/>
    </source>
</evidence>